<evidence type="ECO:0000256" key="4">
    <source>
        <dbReference type="ARBA" id="ARBA00022528"/>
    </source>
</evidence>
<dbReference type="Pfam" id="PF13041">
    <property type="entry name" value="PPR_2"/>
    <property type="match status" value="3"/>
</dbReference>
<feature type="repeat" description="PPR" evidence="11">
    <location>
        <begin position="130"/>
        <end position="164"/>
    </location>
</feature>
<evidence type="ECO:0000256" key="2">
    <source>
        <dbReference type="ARBA" id="ARBA00004370"/>
    </source>
</evidence>
<dbReference type="PROSITE" id="PS51375">
    <property type="entry name" value="PPR"/>
    <property type="match status" value="5"/>
</dbReference>
<evidence type="ECO:0000256" key="8">
    <source>
        <dbReference type="ARBA" id="ARBA00022989"/>
    </source>
</evidence>
<name>A0AAD3SA28_NEPGR</name>
<dbReference type="Proteomes" id="UP001279734">
    <property type="component" value="Unassembled WGS sequence"/>
</dbReference>
<feature type="repeat" description="PPR" evidence="11">
    <location>
        <begin position="332"/>
        <end position="366"/>
    </location>
</feature>
<dbReference type="GO" id="GO:0003723">
    <property type="term" value="F:RNA binding"/>
    <property type="evidence" value="ECO:0007669"/>
    <property type="project" value="InterPro"/>
</dbReference>
<dbReference type="InterPro" id="IPR046960">
    <property type="entry name" value="PPR_At4g14850-like_plant"/>
</dbReference>
<dbReference type="Gene3D" id="1.10.3460.10">
    <property type="entry name" value="Chlorophyll a/b binding protein domain"/>
    <property type="match status" value="1"/>
</dbReference>
<dbReference type="Gene3D" id="1.25.40.10">
    <property type="entry name" value="Tetratricopeptide repeat domain"/>
    <property type="match status" value="5"/>
</dbReference>
<comment type="subcellular location">
    <subcellularLocation>
        <location evidence="2">Membrane</location>
    </subcellularLocation>
    <subcellularLocation>
        <location evidence="1">Plastid</location>
        <location evidence="1">Chloroplast</location>
    </subcellularLocation>
</comment>
<proteinExistence type="inferred from homology"/>
<evidence type="ECO:0000256" key="10">
    <source>
        <dbReference type="ARBA" id="ARBA00023136"/>
    </source>
</evidence>
<dbReference type="Pfam" id="PF00504">
    <property type="entry name" value="Chloroa_b-bind"/>
    <property type="match status" value="1"/>
</dbReference>
<evidence type="ECO:0000259" key="12">
    <source>
        <dbReference type="Pfam" id="PF14432"/>
    </source>
</evidence>
<keyword evidence="10" id="KW-0472">Membrane</keyword>
<dbReference type="InterPro" id="IPR032867">
    <property type="entry name" value="DYW_dom"/>
</dbReference>
<evidence type="ECO:0000256" key="9">
    <source>
        <dbReference type="ARBA" id="ARBA00023078"/>
    </source>
</evidence>
<dbReference type="PANTHER" id="PTHR47926:SF396">
    <property type="entry name" value="PENTATRICOPEPTIDE REPEAT-CONTAINING PROTEIN"/>
    <property type="match status" value="1"/>
</dbReference>
<dbReference type="Pfam" id="PF20431">
    <property type="entry name" value="E_motif"/>
    <property type="match status" value="1"/>
</dbReference>
<evidence type="ECO:0000313" key="14">
    <source>
        <dbReference type="Proteomes" id="UP001279734"/>
    </source>
</evidence>
<evidence type="ECO:0000256" key="5">
    <source>
        <dbReference type="ARBA" id="ARBA00022640"/>
    </source>
</evidence>
<dbReference type="FunFam" id="1.25.40.10:FF:000840">
    <property type="entry name" value="Pentatricopeptide repeat-containing protein At3g12770"/>
    <property type="match status" value="1"/>
</dbReference>
<dbReference type="NCBIfam" id="TIGR00756">
    <property type="entry name" value="PPR"/>
    <property type="match status" value="5"/>
</dbReference>
<keyword evidence="7" id="KW-0677">Repeat</keyword>
<dbReference type="SUPFAM" id="SSF103511">
    <property type="entry name" value="Chlorophyll a-b binding protein"/>
    <property type="match status" value="1"/>
</dbReference>
<dbReference type="GO" id="GO:0016020">
    <property type="term" value="C:membrane"/>
    <property type="evidence" value="ECO:0007669"/>
    <property type="project" value="UniProtKB-SubCell"/>
</dbReference>
<dbReference type="GO" id="GO:0009507">
    <property type="term" value="C:chloroplast"/>
    <property type="evidence" value="ECO:0007669"/>
    <property type="project" value="UniProtKB-SubCell"/>
</dbReference>
<dbReference type="InterPro" id="IPR002885">
    <property type="entry name" value="PPR_rpt"/>
</dbReference>
<protein>
    <recommendedName>
        <fullName evidence="12">DYW domain-containing protein</fullName>
    </recommendedName>
</protein>
<evidence type="ECO:0000256" key="11">
    <source>
        <dbReference type="PROSITE-ProRule" id="PRU00708"/>
    </source>
</evidence>
<comment type="caution">
    <text evidence="13">The sequence shown here is derived from an EMBL/GenBank/DDBJ whole genome shotgun (WGS) entry which is preliminary data.</text>
</comment>
<dbReference type="EMBL" id="BSYO01000007">
    <property type="protein sequence ID" value="GMH07135.1"/>
    <property type="molecule type" value="Genomic_DNA"/>
</dbReference>
<keyword evidence="5" id="KW-0934">Plastid</keyword>
<dbReference type="FunFam" id="1.25.40.10:FF:000090">
    <property type="entry name" value="Pentatricopeptide repeat-containing protein, chloroplastic"/>
    <property type="match status" value="1"/>
</dbReference>
<evidence type="ECO:0000256" key="7">
    <source>
        <dbReference type="ARBA" id="ARBA00022737"/>
    </source>
</evidence>
<dbReference type="InterPro" id="IPR011990">
    <property type="entry name" value="TPR-like_helical_dom_sf"/>
</dbReference>
<dbReference type="Pfam" id="PF01535">
    <property type="entry name" value="PPR"/>
    <property type="match status" value="4"/>
</dbReference>
<organism evidence="13 14">
    <name type="scientific">Nepenthes gracilis</name>
    <name type="common">Slender pitcher plant</name>
    <dbReference type="NCBI Taxonomy" id="150966"/>
    <lineage>
        <taxon>Eukaryota</taxon>
        <taxon>Viridiplantae</taxon>
        <taxon>Streptophyta</taxon>
        <taxon>Embryophyta</taxon>
        <taxon>Tracheophyta</taxon>
        <taxon>Spermatophyta</taxon>
        <taxon>Magnoliopsida</taxon>
        <taxon>eudicotyledons</taxon>
        <taxon>Gunneridae</taxon>
        <taxon>Pentapetalae</taxon>
        <taxon>Caryophyllales</taxon>
        <taxon>Nepenthaceae</taxon>
        <taxon>Nepenthes</taxon>
    </lineage>
</organism>
<dbReference type="PANTHER" id="PTHR47926">
    <property type="entry name" value="PENTATRICOPEPTIDE REPEAT-CONTAINING PROTEIN"/>
    <property type="match status" value="1"/>
</dbReference>
<keyword evidence="6" id="KW-0812">Transmembrane</keyword>
<reference evidence="13" key="1">
    <citation type="submission" date="2023-05" db="EMBL/GenBank/DDBJ databases">
        <title>Nepenthes gracilis genome sequencing.</title>
        <authorList>
            <person name="Fukushima K."/>
        </authorList>
    </citation>
    <scope>NUCLEOTIDE SEQUENCE</scope>
    <source>
        <strain evidence="13">SING2019-196</strain>
    </source>
</reference>
<evidence type="ECO:0000256" key="6">
    <source>
        <dbReference type="ARBA" id="ARBA00022692"/>
    </source>
</evidence>
<feature type="domain" description="DYW" evidence="12">
    <location>
        <begin position="647"/>
        <end position="733"/>
    </location>
</feature>
<dbReference type="FunFam" id="1.25.40.10:FF:000409">
    <property type="entry name" value="Pentatricopeptide repeat-containing protein, chloroplastic"/>
    <property type="match status" value="1"/>
</dbReference>
<sequence length="820" mass="91431">MATTRYSLSSLSLQFRPLDLPLLTSITLPALISLHQRDCSSLLLRLDSINSFGNHQRNYHHYASSNTDSFYFSLLDSTTHKSHINQIHAQIVAAGLRRNGFLTTKLINASSDIGEIGYARKVFDEFPDPDVFLWNAVIRSYSKHNMFGDTVDMYVSMQWAEVSPDSFTFPYVLKACGGVPLLGVGSAVHGHIFRYGFDSDAFLHNGLVTLYAKCGRIDRAKLVFDGLDERTIVSWTSIISGYAQDGQAVEALRMFSEMRQMNVKPDCINLVSVLRAYTDVEDLEQGKSVHGCVIKTGLESEEDLLISLTAMYAKCGQVFVARCLFDHIAIPNVILWNAMISGYSKNGYADEAVELFKVMVAKNIEPDSITVRATIAACAQVGSLKLARWIDDFVIRSNYRNDVFVNTAVIDMFAKCGSMNLAREVFDRMPDKDVVMWSAMIVGYALHGQGCEAIGLYLAMRQAGACPNDVTFVGLLTACKHSGLVKEGWEIFHSMKDYGIEPRHQHYACVVDLLARAGYVDYAYKFITNMPIEPGLTVWGALLSACKVHHRVKIGEFAAGKLFSIDPYNTGHYVQLSNLYASARMWTRVTETREMMKEKGLSKDLGYSMIEVNGKLQAFCMGDKSHPRLKEILEEVSNLERRLREAGFVPDTESIMHDLNHEEMEGSLCNHSERLAIAYGLISTPAGTTLRLVKNLRACVNCHSATKLISRLENREIVVRDANRFHHFKDGKGGFEKYLGGSGDPAYPRGPFFNPLGFGKDDKSMKELKLKGIKNGRLAMLAILGYFVQGIGTGIGPFCNLLDHMADPVNNNILTTLKFH</sequence>
<dbReference type="FunFam" id="1.25.40.10:FF:000309">
    <property type="entry name" value="Pentatricopeptide repeat-containing protein, chloroplastic"/>
    <property type="match status" value="1"/>
</dbReference>
<feature type="repeat" description="PPR" evidence="11">
    <location>
        <begin position="468"/>
        <end position="502"/>
    </location>
</feature>
<feature type="repeat" description="PPR" evidence="11">
    <location>
        <begin position="433"/>
        <end position="467"/>
    </location>
</feature>
<evidence type="ECO:0000256" key="1">
    <source>
        <dbReference type="ARBA" id="ARBA00004229"/>
    </source>
</evidence>
<keyword evidence="8" id="KW-1133">Transmembrane helix</keyword>
<feature type="repeat" description="PPR" evidence="11">
    <location>
        <begin position="231"/>
        <end position="265"/>
    </location>
</feature>
<dbReference type="InterPro" id="IPR022796">
    <property type="entry name" value="Chloroa_b-bind"/>
</dbReference>
<accession>A0AAD3SA28</accession>
<keyword evidence="14" id="KW-1185">Reference proteome</keyword>
<dbReference type="Pfam" id="PF14432">
    <property type="entry name" value="DYW_deaminase"/>
    <property type="match status" value="1"/>
</dbReference>
<gene>
    <name evidence="13" type="ORF">Nepgr_008975</name>
</gene>
<dbReference type="GO" id="GO:0009451">
    <property type="term" value="P:RNA modification"/>
    <property type="evidence" value="ECO:0007669"/>
    <property type="project" value="InterPro"/>
</dbReference>
<evidence type="ECO:0000256" key="3">
    <source>
        <dbReference type="ARBA" id="ARBA00006643"/>
    </source>
</evidence>
<keyword evidence="4" id="KW-0150">Chloroplast</keyword>
<dbReference type="AlphaFoldDB" id="A0AAD3SA28"/>
<keyword evidence="9" id="KW-0793">Thylakoid</keyword>
<dbReference type="InterPro" id="IPR046848">
    <property type="entry name" value="E_motif"/>
</dbReference>
<comment type="similarity">
    <text evidence="3">Belongs to the PPR family. PCMP-H subfamily.</text>
</comment>
<dbReference type="GO" id="GO:0008270">
    <property type="term" value="F:zinc ion binding"/>
    <property type="evidence" value="ECO:0007669"/>
    <property type="project" value="InterPro"/>
</dbReference>
<evidence type="ECO:0000313" key="13">
    <source>
        <dbReference type="EMBL" id="GMH07135.1"/>
    </source>
</evidence>